<dbReference type="Pfam" id="PF00005">
    <property type="entry name" value="ABC_tran"/>
    <property type="match status" value="1"/>
</dbReference>
<dbReference type="PROSITE" id="PS00211">
    <property type="entry name" value="ABC_TRANSPORTER_1"/>
    <property type="match status" value="1"/>
</dbReference>
<dbReference type="GO" id="GO:0016887">
    <property type="term" value="F:ATP hydrolysis activity"/>
    <property type="evidence" value="ECO:0007669"/>
    <property type="project" value="InterPro"/>
</dbReference>
<proteinExistence type="inferred from homology"/>
<evidence type="ECO:0000256" key="6">
    <source>
        <dbReference type="ARBA" id="ARBA00022840"/>
    </source>
</evidence>
<keyword evidence="7" id="KW-0472">Membrane</keyword>
<sequence length="262" mass="28321">MKFDRLSVSAPGGRQLLRETTLTVRRGEAIGVTGESGSGKTTLLKAAMGVLGRGCEIDGGGIQLDGRAMEKLPPHERRKLAGTSLGFVPQLPMTAFDSRIAMGRQIQAVYCKRLGLSREAATGLAREKLRQVNLLDAERVMGSRPGALSGGMLQRVAIAILLGLNPPFILADEPTSALDPDNRAAVIALLQDLKPTSGLLVVSHDTEVLGRVCDRVHVLHDGELVEEGNLAELLAAPKHDWTARFAETAGQREEGYWSWERW</sequence>
<dbReference type="GO" id="GO:0005886">
    <property type="term" value="C:plasma membrane"/>
    <property type="evidence" value="ECO:0007669"/>
    <property type="project" value="UniProtKB-SubCell"/>
</dbReference>
<dbReference type="InterPro" id="IPR027417">
    <property type="entry name" value="P-loop_NTPase"/>
</dbReference>
<dbReference type="SMART" id="SM00382">
    <property type="entry name" value="AAA"/>
    <property type="match status" value="1"/>
</dbReference>
<evidence type="ECO:0000256" key="3">
    <source>
        <dbReference type="ARBA" id="ARBA00022448"/>
    </source>
</evidence>
<evidence type="ECO:0000256" key="4">
    <source>
        <dbReference type="ARBA" id="ARBA00022475"/>
    </source>
</evidence>
<feature type="domain" description="ABC transporter" evidence="8">
    <location>
        <begin position="1"/>
        <end position="246"/>
    </location>
</feature>
<dbReference type="Proteomes" id="UP000256977">
    <property type="component" value="Unassembled WGS sequence"/>
</dbReference>
<evidence type="ECO:0000259" key="8">
    <source>
        <dbReference type="PROSITE" id="PS50893"/>
    </source>
</evidence>
<dbReference type="PROSITE" id="PS50893">
    <property type="entry name" value="ABC_TRANSPORTER_2"/>
    <property type="match status" value="1"/>
</dbReference>
<name>A0A3D9HR11_9BACL</name>
<evidence type="ECO:0000256" key="1">
    <source>
        <dbReference type="ARBA" id="ARBA00004202"/>
    </source>
</evidence>
<dbReference type="InterPro" id="IPR050388">
    <property type="entry name" value="ABC_Ni/Peptide_Import"/>
</dbReference>
<keyword evidence="5" id="KW-0547">Nucleotide-binding</keyword>
<protein>
    <submittedName>
        <fullName evidence="9">Peptide/nickel transport system ATP-binding protein</fullName>
    </submittedName>
</protein>
<dbReference type="PANTHER" id="PTHR43297">
    <property type="entry name" value="OLIGOPEPTIDE TRANSPORT ATP-BINDING PROTEIN APPD"/>
    <property type="match status" value="1"/>
</dbReference>
<dbReference type="Gene3D" id="3.40.50.300">
    <property type="entry name" value="P-loop containing nucleotide triphosphate hydrolases"/>
    <property type="match status" value="1"/>
</dbReference>
<keyword evidence="3" id="KW-0813">Transport</keyword>
<evidence type="ECO:0000313" key="10">
    <source>
        <dbReference type="Proteomes" id="UP000256977"/>
    </source>
</evidence>
<dbReference type="SUPFAM" id="SSF52540">
    <property type="entry name" value="P-loop containing nucleoside triphosphate hydrolases"/>
    <property type="match status" value="1"/>
</dbReference>
<comment type="subcellular location">
    <subcellularLocation>
        <location evidence="1">Cell membrane</location>
        <topology evidence="1">Peripheral membrane protein</topology>
    </subcellularLocation>
</comment>
<evidence type="ECO:0000256" key="7">
    <source>
        <dbReference type="ARBA" id="ARBA00023136"/>
    </source>
</evidence>
<dbReference type="PANTHER" id="PTHR43297:SF2">
    <property type="entry name" value="DIPEPTIDE TRANSPORT ATP-BINDING PROTEIN DPPD"/>
    <property type="match status" value="1"/>
</dbReference>
<evidence type="ECO:0000256" key="5">
    <source>
        <dbReference type="ARBA" id="ARBA00022741"/>
    </source>
</evidence>
<dbReference type="AlphaFoldDB" id="A0A3D9HR11"/>
<accession>A0A3D9HR11</accession>
<keyword evidence="4" id="KW-1003">Cell membrane</keyword>
<reference evidence="9 10" key="1">
    <citation type="submission" date="2018-07" db="EMBL/GenBank/DDBJ databases">
        <title>Genomic Encyclopedia of Type Strains, Phase III (KMG-III): the genomes of soil and plant-associated and newly described type strains.</title>
        <authorList>
            <person name="Whitman W."/>
        </authorList>
    </citation>
    <scope>NUCLEOTIDE SEQUENCE [LARGE SCALE GENOMIC DNA]</scope>
    <source>
        <strain evidence="9 10">CECT 7287</strain>
    </source>
</reference>
<dbReference type="RefSeq" id="WP_220377228.1">
    <property type="nucleotide sequence ID" value="NZ_QRDZ01000060.1"/>
</dbReference>
<comment type="similarity">
    <text evidence="2">Belongs to the ABC transporter superfamily.</text>
</comment>
<keyword evidence="6 9" id="KW-0067">ATP-binding</keyword>
<dbReference type="InterPro" id="IPR003439">
    <property type="entry name" value="ABC_transporter-like_ATP-bd"/>
</dbReference>
<keyword evidence="10" id="KW-1185">Reference proteome</keyword>
<comment type="caution">
    <text evidence="9">The sequence shown here is derived from an EMBL/GenBank/DDBJ whole genome shotgun (WGS) entry which is preliminary data.</text>
</comment>
<dbReference type="InterPro" id="IPR017871">
    <property type="entry name" value="ABC_transporter-like_CS"/>
</dbReference>
<evidence type="ECO:0000313" key="9">
    <source>
        <dbReference type="EMBL" id="RED51910.1"/>
    </source>
</evidence>
<dbReference type="EMBL" id="QRDZ01000060">
    <property type="protein sequence ID" value="RED51910.1"/>
    <property type="molecule type" value="Genomic_DNA"/>
</dbReference>
<gene>
    <name evidence="9" type="ORF">DFP98_16014</name>
</gene>
<organism evidence="9 10">
    <name type="scientific">Cohnella phaseoli</name>
    <dbReference type="NCBI Taxonomy" id="456490"/>
    <lineage>
        <taxon>Bacteria</taxon>
        <taxon>Bacillati</taxon>
        <taxon>Bacillota</taxon>
        <taxon>Bacilli</taxon>
        <taxon>Bacillales</taxon>
        <taxon>Paenibacillaceae</taxon>
        <taxon>Cohnella</taxon>
    </lineage>
</organism>
<dbReference type="InterPro" id="IPR003593">
    <property type="entry name" value="AAA+_ATPase"/>
</dbReference>
<dbReference type="GO" id="GO:0005524">
    <property type="term" value="F:ATP binding"/>
    <property type="evidence" value="ECO:0007669"/>
    <property type="project" value="UniProtKB-KW"/>
</dbReference>
<evidence type="ECO:0000256" key="2">
    <source>
        <dbReference type="ARBA" id="ARBA00005417"/>
    </source>
</evidence>